<feature type="transmembrane region" description="Helical" evidence="1">
    <location>
        <begin position="53"/>
        <end position="78"/>
    </location>
</feature>
<name>A0A919U6Z2_9CELL</name>
<dbReference type="Proteomes" id="UP000642125">
    <property type="component" value="Unassembled WGS sequence"/>
</dbReference>
<accession>A0A919U6Z2</accession>
<evidence type="ECO:0008006" key="4">
    <source>
        <dbReference type="Google" id="ProtNLM"/>
    </source>
</evidence>
<organism evidence="2 3">
    <name type="scientific">Cellulomonas pakistanensis</name>
    <dbReference type="NCBI Taxonomy" id="992287"/>
    <lineage>
        <taxon>Bacteria</taxon>
        <taxon>Bacillati</taxon>
        <taxon>Actinomycetota</taxon>
        <taxon>Actinomycetes</taxon>
        <taxon>Micrococcales</taxon>
        <taxon>Cellulomonadaceae</taxon>
        <taxon>Cellulomonas</taxon>
    </lineage>
</organism>
<keyword evidence="3" id="KW-1185">Reference proteome</keyword>
<evidence type="ECO:0000313" key="2">
    <source>
        <dbReference type="EMBL" id="GIG37524.1"/>
    </source>
</evidence>
<gene>
    <name evidence="2" type="ORF">Cpa01nite_29050</name>
</gene>
<feature type="transmembrane region" description="Helical" evidence="1">
    <location>
        <begin position="12"/>
        <end position="32"/>
    </location>
</feature>
<dbReference type="AlphaFoldDB" id="A0A919U6Z2"/>
<reference evidence="2" key="1">
    <citation type="submission" date="2021-01" db="EMBL/GenBank/DDBJ databases">
        <title>Whole genome shotgun sequence of Cellulomonas pakistanensis NBRC 110800.</title>
        <authorList>
            <person name="Komaki H."/>
            <person name="Tamura T."/>
        </authorList>
    </citation>
    <scope>NUCLEOTIDE SEQUENCE</scope>
    <source>
        <strain evidence="2">NBRC 110800</strain>
    </source>
</reference>
<dbReference type="RefSeq" id="WP_203669509.1">
    <property type="nucleotide sequence ID" value="NZ_BONO01000024.1"/>
</dbReference>
<evidence type="ECO:0000256" key="1">
    <source>
        <dbReference type="SAM" id="Phobius"/>
    </source>
</evidence>
<feature type="transmembrane region" description="Helical" evidence="1">
    <location>
        <begin position="84"/>
        <end position="105"/>
    </location>
</feature>
<proteinExistence type="predicted"/>
<dbReference type="Pfam" id="PF08592">
    <property type="entry name" value="Anthrone_oxy"/>
    <property type="match status" value="1"/>
</dbReference>
<keyword evidence="1" id="KW-1133">Transmembrane helix</keyword>
<keyword evidence="1" id="KW-0472">Membrane</keyword>
<sequence>MPGWLPGAVLGAAALASGLLAGLLWGFACAVVPGMRRAGPDAAVAVFRGVNAVIVRPVFLLVLLGAPVLAAAGVGLAAAGAPVAVPWAAAGLAGVLATLAVTSAVNVPINDRLARAALDGADARRSAWAQVDGAWHRANRARTATATAGTALLLVAAQLAA</sequence>
<dbReference type="EMBL" id="BONO01000024">
    <property type="protein sequence ID" value="GIG37524.1"/>
    <property type="molecule type" value="Genomic_DNA"/>
</dbReference>
<dbReference type="InterPro" id="IPR013901">
    <property type="entry name" value="Anthrone_oxy"/>
</dbReference>
<protein>
    <recommendedName>
        <fullName evidence="4">DUF1772 domain-containing protein</fullName>
    </recommendedName>
</protein>
<keyword evidence="1" id="KW-0812">Transmembrane</keyword>
<evidence type="ECO:0000313" key="3">
    <source>
        <dbReference type="Proteomes" id="UP000642125"/>
    </source>
</evidence>
<comment type="caution">
    <text evidence="2">The sequence shown here is derived from an EMBL/GenBank/DDBJ whole genome shotgun (WGS) entry which is preliminary data.</text>
</comment>